<evidence type="ECO:0000256" key="1">
    <source>
        <dbReference type="SAM" id="MobiDB-lite"/>
    </source>
</evidence>
<dbReference type="KEGG" id="lrs:PX52LOC_03713"/>
<gene>
    <name evidence="3" type="ORF">PX52LOC_03713</name>
</gene>
<dbReference type="EMBL" id="CP042425">
    <property type="protein sequence ID" value="QEL16746.1"/>
    <property type="molecule type" value="Genomic_DNA"/>
</dbReference>
<feature type="transmembrane region" description="Helical" evidence="2">
    <location>
        <begin position="15"/>
        <end position="36"/>
    </location>
</feature>
<dbReference type="RefSeq" id="WP_149111432.1">
    <property type="nucleotide sequence ID" value="NZ_CP042425.1"/>
</dbReference>
<keyword evidence="4" id="KW-1185">Reference proteome</keyword>
<evidence type="ECO:0000313" key="4">
    <source>
        <dbReference type="Proteomes" id="UP000324974"/>
    </source>
</evidence>
<sequence length="79" mass="7973">MFVTADTPIAALCLMAIYFIVGPLVVLTAGLCGWLVRQAELAADKRVIEEGASGPSSPALAGLPRGGAATDKPSMTTAA</sequence>
<dbReference type="Proteomes" id="UP000324974">
    <property type="component" value="Chromosome"/>
</dbReference>
<keyword evidence="2" id="KW-0472">Membrane</keyword>
<name>A0A5C1AFJ4_9BACT</name>
<feature type="region of interest" description="Disordered" evidence="1">
    <location>
        <begin position="50"/>
        <end position="79"/>
    </location>
</feature>
<accession>A0A5C1AFJ4</accession>
<dbReference type="AlphaFoldDB" id="A0A5C1AFJ4"/>
<organism evidence="3 4">
    <name type="scientific">Limnoglobus roseus</name>
    <dbReference type="NCBI Taxonomy" id="2598579"/>
    <lineage>
        <taxon>Bacteria</taxon>
        <taxon>Pseudomonadati</taxon>
        <taxon>Planctomycetota</taxon>
        <taxon>Planctomycetia</taxon>
        <taxon>Gemmatales</taxon>
        <taxon>Gemmataceae</taxon>
        <taxon>Limnoglobus</taxon>
    </lineage>
</organism>
<evidence type="ECO:0000256" key="2">
    <source>
        <dbReference type="SAM" id="Phobius"/>
    </source>
</evidence>
<proteinExistence type="predicted"/>
<reference evidence="4" key="1">
    <citation type="submission" date="2019-08" db="EMBL/GenBank/DDBJ databases">
        <title>Limnoglobus roseus gen. nov., sp. nov., a novel freshwater planctomycete with a giant genome from the family Gemmataceae.</title>
        <authorList>
            <person name="Kulichevskaya I.S."/>
            <person name="Naumoff D.G."/>
            <person name="Miroshnikov K."/>
            <person name="Ivanova A."/>
            <person name="Philippov D.A."/>
            <person name="Hakobyan A."/>
            <person name="Rijpstra I.C."/>
            <person name="Sinninghe Damste J.S."/>
            <person name="Liesack W."/>
            <person name="Dedysh S.N."/>
        </authorList>
    </citation>
    <scope>NUCLEOTIDE SEQUENCE [LARGE SCALE GENOMIC DNA]</scope>
    <source>
        <strain evidence="4">PX52</strain>
    </source>
</reference>
<protein>
    <submittedName>
        <fullName evidence="3">Uncharacterized protein</fullName>
    </submittedName>
</protein>
<evidence type="ECO:0000313" key="3">
    <source>
        <dbReference type="EMBL" id="QEL16746.1"/>
    </source>
</evidence>
<feature type="compositionally biased region" description="Low complexity" evidence="1">
    <location>
        <begin position="58"/>
        <end position="69"/>
    </location>
</feature>
<keyword evidence="2" id="KW-0812">Transmembrane</keyword>
<keyword evidence="2" id="KW-1133">Transmembrane helix</keyword>